<proteinExistence type="predicted"/>
<name>A0A8T7M4L9_9CHLR</name>
<dbReference type="CDD" id="cd14797">
    <property type="entry name" value="DUF302"/>
    <property type="match status" value="1"/>
</dbReference>
<dbReference type="SUPFAM" id="SSF52833">
    <property type="entry name" value="Thioredoxin-like"/>
    <property type="match status" value="1"/>
</dbReference>
<protein>
    <submittedName>
        <fullName evidence="3">DUF302 domain-containing protein</fullName>
    </submittedName>
</protein>
<feature type="domain" description="Glutaredoxin" evidence="1">
    <location>
        <begin position="128"/>
        <end position="180"/>
    </location>
</feature>
<dbReference type="Pfam" id="PF03625">
    <property type="entry name" value="DUF302"/>
    <property type="match status" value="1"/>
</dbReference>
<dbReference type="AlphaFoldDB" id="A0A8T7M4L9"/>
<dbReference type="PROSITE" id="PS51354">
    <property type="entry name" value="GLUTAREDOXIN_2"/>
    <property type="match status" value="1"/>
</dbReference>
<dbReference type="CDD" id="cd02976">
    <property type="entry name" value="NrdH"/>
    <property type="match status" value="1"/>
</dbReference>
<keyword evidence="6" id="KW-1185">Reference proteome</keyword>
<feature type="domain" description="DUF302" evidence="2">
    <location>
        <begin position="43"/>
        <end position="84"/>
    </location>
</feature>
<evidence type="ECO:0000313" key="6">
    <source>
        <dbReference type="Proteomes" id="UP001431572"/>
    </source>
</evidence>
<organism evidence="3 5">
    <name type="scientific">Candidatus Chlorohelix allophototropha</name>
    <dbReference type="NCBI Taxonomy" id="3003348"/>
    <lineage>
        <taxon>Bacteria</taxon>
        <taxon>Bacillati</taxon>
        <taxon>Chloroflexota</taxon>
        <taxon>Chloroflexia</taxon>
        <taxon>Candidatus Chloroheliales</taxon>
        <taxon>Candidatus Chloroheliaceae</taxon>
        <taxon>Candidatus Chlorohelix</taxon>
    </lineage>
</organism>
<dbReference type="Pfam" id="PF00462">
    <property type="entry name" value="Glutaredoxin"/>
    <property type="match status" value="1"/>
</dbReference>
<evidence type="ECO:0000313" key="5">
    <source>
        <dbReference type="Proteomes" id="UP000521676"/>
    </source>
</evidence>
<dbReference type="Proteomes" id="UP001431572">
    <property type="component" value="Plasmid unnamed1"/>
</dbReference>
<evidence type="ECO:0000313" key="4">
    <source>
        <dbReference type="EMBL" id="WJW70033.1"/>
    </source>
</evidence>
<dbReference type="InterPro" id="IPR002109">
    <property type="entry name" value="Glutaredoxin"/>
</dbReference>
<dbReference type="Gene3D" id="3.30.310.70">
    <property type="entry name" value="TT1751-like domain"/>
    <property type="match status" value="1"/>
</dbReference>
<dbReference type="EMBL" id="CP128401">
    <property type="protein sequence ID" value="WJW70033.1"/>
    <property type="molecule type" value="Genomic_DNA"/>
</dbReference>
<dbReference type="EMBL" id="JACATZ010000001">
    <property type="protein sequence ID" value="NWJ46972.1"/>
    <property type="molecule type" value="Genomic_DNA"/>
</dbReference>
<dbReference type="SUPFAM" id="SSF103247">
    <property type="entry name" value="TT1751-like"/>
    <property type="match status" value="1"/>
</dbReference>
<keyword evidence="4" id="KW-0614">Plasmid</keyword>
<dbReference type="InterPro" id="IPR005180">
    <property type="entry name" value="DUF302"/>
</dbReference>
<geneLocation type="plasmid" evidence="4 6">
    <name>unnamed1</name>
</geneLocation>
<dbReference type="InterPro" id="IPR035923">
    <property type="entry name" value="TT1751-like_sf"/>
</dbReference>
<reference evidence="3 5" key="1">
    <citation type="submission" date="2020-06" db="EMBL/GenBank/DDBJ databases">
        <title>Anoxygenic phototrophic Chloroflexota member uses a Type I reaction center.</title>
        <authorList>
            <person name="Tsuji J.M."/>
            <person name="Shaw N.A."/>
            <person name="Nagashima S."/>
            <person name="Venkiteswaran J."/>
            <person name="Schiff S.L."/>
            <person name="Hanada S."/>
            <person name="Tank M."/>
            <person name="Neufeld J.D."/>
        </authorList>
    </citation>
    <scope>NUCLEOTIDE SEQUENCE [LARGE SCALE GENOMIC DNA]</scope>
    <source>
        <strain evidence="3">L227-S17</strain>
    </source>
</reference>
<reference evidence="4" key="2">
    <citation type="journal article" date="2024" name="Nature">
        <title>Anoxygenic phototroph of the Chloroflexota uses a type I reaction centre.</title>
        <authorList>
            <person name="Tsuji J.M."/>
            <person name="Shaw N.A."/>
            <person name="Nagashima S."/>
            <person name="Venkiteswaran J.J."/>
            <person name="Schiff S.L."/>
            <person name="Watanabe T."/>
            <person name="Fukui M."/>
            <person name="Hanada S."/>
            <person name="Tank M."/>
            <person name="Neufeld J.D."/>
        </authorList>
    </citation>
    <scope>NUCLEOTIDE SEQUENCE</scope>
    <source>
        <strain evidence="4">L227-S17</strain>
        <plasmid evidence="4 6">unnamed1</plasmid>
    </source>
</reference>
<dbReference type="Gene3D" id="3.40.30.10">
    <property type="entry name" value="Glutaredoxin"/>
    <property type="match status" value="1"/>
</dbReference>
<dbReference type="RefSeq" id="WP_341471918.1">
    <property type="nucleotide sequence ID" value="NZ_CP128401.1"/>
</dbReference>
<evidence type="ECO:0000313" key="3">
    <source>
        <dbReference type="EMBL" id="NWJ46972.1"/>
    </source>
</evidence>
<evidence type="ECO:0000259" key="2">
    <source>
        <dbReference type="Pfam" id="PF03625"/>
    </source>
</evidence>
<dbReference type="Proteomes" id="UP000521676">
    <property type="component" value="Unassembled WGS sequence"/>
</dbReference>
<accession>A0A8T7M4L9</accession>
<gene>
    <name evidence="3" type="ORF">HXX08_14010</name>
    <name evidence="4" type="ORF">OZ401_004835</name>
</gene>
<sequence>MNIAYFRKSNYSLNQTVENVNRKAREQGWKILGEVDLPDQGGKMLLICRPEWLSTVINEDYNLLGFLPCAITIFEREGEVRVGTGQPTIIKALSQSQDIAELAGQAESQTRELIHEAAGVSDLKPTGVKLYSTRSCPYCNMEKNWLEGHKIEHQVVYVDNDQKEAKAMVNKTGQMGVPVTEILFENGESEYIIGFDKPKLSSLLGV</sequence>
<dbReference type="InterPro" id="IPR036249">
    <property type="entry name" value="Thioredoxin-like_sf"/>
</dbReference>
<evidence type="ECO:0000259" key="1">
    <source>
        <dbReference type="Pfam" id="PF00462"/>
    </source>
</evidence>